<organism evidence="4 5">
    <name type="scientific">Gryllus longicercus</name>
    <dbReference type="NCBI Taxonomy" id="2509291"/>
    <lineage>
        <taxon>Eukaryota</taxon>
        <taxon>Metazoa</taxon>
        <taxon>Ecdysozoa</taxon>
        <taxon>Arthropoda</taxon>
        <taxon>Hexapoda</taxon>
        <taxon>Insecta</taxon>
        <taxon>Pterygota</taxon>
        <taxon>Neoptera</taxon>
        <taxon>Polyneoptera</taxon>
        <taxon>Orthoptera</taxon>
        <taxon>Ensifera</taxon>
        <taxon>Gryllidea</taxon>
        <taxon>Grylloidea</taxon>
        <taxon>Gryllidae</taxon>
        <taxon>Gryllinae</taxon>
        <taxon>Gryllus</taxon>
    </lineage>
</organism>
<comment type="caution">
    <text evidence="4">The sequence shown here is derived from an EMBL/GenBank/DDBJ whole genome shotgun (WGS) entry which is preliminary data.</text>
</comment>
<name>A0AAN9VZS9_9ORTH</name>
<dbReference type="Proteomes" id="UP001378592">
    <property type="component" value="Unassembled WGS sequence"/>
</dbReference>
<sequence length="259" mass="29233">MNLYTVLSVAQFTGLLLFTPYAVDALSHSLPSSFPRCRKAELDTDRCKNVIFEKSLHLLGKGIPELGLPSINPLEVAELIIGESGGPVSLSVRFRNAVVTGLTDATFYGGKFDFKDKNNMSIIFTSAVETVNFDADYEMSGRMLLIPLSGKGRCKFTYYNLNSTLGPTGKMITIKGKEYFNVTDFYILLHKVEKVNFQFDNLFNGDKNVGSPILKLINDNWQKLWGEMFPVFLEVFKNLYITLAKRVFDRVPFDDIFLD</sequence>
<dbReference type="SMART" id="SM00700">
    <property type="entry name" value="JHBP"/>
    <property type="match status" value="1"/>
</dbReference>
<accession>A0AAN9VZS9</accession>
<dbReference type="Gene3D" id="3.15.10.30">
    <property type="entry name" value="Haemolymph juvenile hormone binding protein"/>
    <property type="match status" value="1"/>
</dbReference>
<dbReference type="AlphaFoldDB" id="A0AAN9VZS9"/>
<protein>
    <recommendedName>
        <fullName evidence="6">Protein takeout</fullName>
    </recommendedName>
</protein>
<dbReference type="Pfam" id="PF06585">
    <property type="entry name" value="JHBP"/>
    <property type="match status" value="1"/>
</dbReference>
<keyword evidence="5" id="KW-1185">Reference proteome</keyword>
<evidence type="ECO:0000256" key="2">
    <source>
        <dbReference type="ARBA" id="ARBA00023108"/>
    </source>
</evidence>
<dbReference type="InterPro" id="IPR010562">
    <property type="entry name" value="Haemolymph_juvenile_hormone-bd"/>
</dbReference>
<dbReference type="InterPro" id="IPR038606">
    <property type="entry name" value="To_sf"/>
</dbReference>
<evidence type="ECO:0000313" key="5">
    <source>
        <dbReference type="Proteomes" id="UP001378592"/>
    </source>
</evidence>
<keyword evidence="2" id="KW-0090">Biological rhythms</keyword>
<dbReference type="PANTHER" id="PTHR11008:SF32">
    <property type="entry name" value="CIRCADIAN CLOCK-CONTROLLED PROTEIN DAYWAKE-RELATED"/>
    <property type="match status" value="1"/>
</dbReference>
<evidence type="ECO:0000256" key="1">
    <source>
        <dbReference type="ARBA" id="ARBA00022729"/>
    </source>
</evidence>
<evidence type="ECO:0000256" key="3">
    <source>
        <dbReference type="ARBA" id="ARBA00060902"/>
    </source>
</evidence>
<comment type="similarity">
    <text evidence="3">Belongs to the TO family.</text>
</comment>
<evidence type="ECO:0008006" key="6">
    <source>
        <dbReference type="Google" id="ProtNLM"/>
    </source>
</evidence>
<reference evidence="4 5" key="1">
    <citation type="submission" date="2024-03" db="EMBL/GenBank/DDBJ databases">
        <title>The genome assembly and annotation of the cricket Gryllus longicercus Weissman &amp; Gray.</title>
        <authorList>
            <person name="Szrajer S."/>
            <person name="Gray D."/>
            <person name="Ylla G."/>
        </authorList>
    </citation>
    <scope>NUCLEOTIDE SEQUENCE [LARGE SCALE GENOMIC DNA]</scope>
    <source>
        <strain evidence="4">DAG 2021-001</strain>
        <tissue evidence="4">Whole body minus gut</tissue>
    </source>
</reference>
<dbReference type="EMBL" id="JAZDUA010000149">
    <property type="protein sequence ID" value="KAK7866343.1"/>
    <property type="molecule type" value="Genomic_DNA"/>
</dbReference>
<evidence type="ECO:0000313" key="4">
    <source>
        <dbReference type="EMBL" id="KAK7866343.1"/>
    </source>
</evidence>
<dbReference type="GO" id="GO:0007623">
    <property type="term" value="P:circadian rhythm"/>
    <property type="evidence" value="ECO:0007669"/>
    <property type="project" value="UniProtKB-ARBA"/>
</dbReference>
<dbReference type="PANTHER" id="PTHR11008">
    <property type="entry name" value="PROTEIN TAKEOUT-LIKE PROTEIN"/>
    <property type="match status" value="1"/>
</dbReference>
<dbReference type="FunFam" id="3.15.10.30:FF:000001">
    <property type="entry name" value="Takeout-like protein 1"/>
    <property type="match status" value="1"/>
</dbReference>
<keyword evidence="1" id="KW-0732">Signal</keyword>
<proteinExistence type="inferred from homology"/>
<gene>
    <name evidence="4" type="ORF">R5R35_003270</name>
</gene>
<dbReference type="GO" id="GO:0005615">
    <property type="term" value="C:extracellular space"/>
    <property type="evidence" value="ECO:0007669"/>
    <property type="project" value="TreeGrafter"/>
</dbReference>